<organism evidence="14 15">
    <name type="scientific">Pedobacter lusitanus</name>
    <dbReference type="NCBI Taxonomy" id="1503925"/>
    <lineage>
        <taxon>Bacteria</taxon>
        <taxon>Pseudomonadati</taxon>
        <taxon>Bacteroidota</taxon>
        <taxon>Sphingobacteriia</taxon>
        <taxon>Sphingobacteriales</taxon>
        <taxon>Sphingobacteriaceae</taxon>
        <taxon>Pedobacter</taxon>
    </lineage>
</organism>
<dbReference type="PANTHER" id="PTHR11088">
    <property type="entry name" value="TRNA DIMETHYLALLYLTRANSFERASE"/>
    <property type="match status" value="1"/>
</dbReference>
<dbReference type="PANTHER" id="PTHR11088:SF60">
    <property type="entry name" value="TRNA DIMETHYLALLYLTRANSFERASE"/>
    <property type="match status" value="1"/>
</dbReference>
<dbReference type="AlphaFoldDB" id="A0A0D0GKF0"/>
<dbReference type="InterPro" id="IPR039657">
    <property type="entry name" value="Dimethylallyltransferase"/>
</dbReference>
<dbReference type="InterPro" id="IPR027417">
    <property type="entry name" value="P-loop_NTPase"/>
</dbReference>
<evidence type="ECO:0000256" key="6">
    <source>
        <dbReference type="ARBA" id="ARBA00022741"/>
    </source>
</evidence>
<keyword evidence="6 10" id="KW-0547">Nucleotide-binding</keyword>
<evidence type="ECO:0000256" key="4">
    <source>
        <dbReference type="ARBA" id="ARBA00022679"/>
    </source>
</evidence>
<evidence type="ECO:0000256" key="8">
    <source>
        <dbReference type="ARBA" id="ARBA00022842"/>
    </source>
</evidence>
<dbReference type="OrthoDB" id="9776390at2"/>
<dbReference type="GO" id="GO:0006400">
    <property type="term" value="P:tRNA modification"/>
    <property type="evidence" value="ECO:0007669"/>
    <property type="project" value="TreeGrafter"/>
</dbReference>
<reference evidence="14 15" key="1">
    <citation type="submission" date="2015-01" db="EMBL/GenBank/DDBJ databases">
        <title>Draft genome sequence of Pedobacter sp. NL19 isolated from sludge of an effluent treatment pond in an abandoned uranium mine.</title>
        <authorList>
            <person name="Santos T."/>
            <person name="Caetano T."/>
            <person name="Covas C."/>
            <person name="Cruz A."/>
            <person name="Mendo S."/>
        </authorList>
    </citation>
    <scope>NUCLEOTIDE SEQUENCE [LARGE SCALE GENOMIC DNA]</scope>
    <source>
        <strain evidence="14 15">NL19</strain>
    </source>
</reference>
<dbReference type="Proteomes" id="UP000032049">
    <property type="component" value="Unassembled WGS sequence"/>
</dbReference>
<protein>
    <recommendedName>
        <fullName evidence="10">tRNA dimethylallyltransferase</fullName>
        <ecNumber evidence="10">2.5.1.75</ecNumber>
    </recommendedName>
    <alternativeName>
        <fullName evidence="10">Dimethylallyl diphosphate:tRNA dimethylallyltransferase</fullName>
        <shortName evidence="10">DMAPP:tRNA dimethylallyltransferase</shortName>
        <shortName evidence="10">DMATase</shortName>
    </alternativeName>
    <alternativeName>
        <fullName evidence="10">Isopentenyl-diphosphate:tRNA isopentenyltransferase</fullName>
        <shortName evidence="10">IPP transferase</shortName>
        <shortName evidence="10">IPPT</shortName>
        <shortName evidence="10">IPTase</shortName>
    </alternativeName>
</protein>
<comment type="cofactor">
    <cofactor evidence="1 10">
        <name>Mg(2+)</name>
        <dbReference type="ChEBI" id="CHEBI:18420"/>
    </cofactor>
</comment>
<sequence>MAKNKTLIVIAGPTAIGKTALAITMARHFNTEIISADSRQFFREMSIGTAKPHADELAAAKHHFIDSHTITTLFSTGDFEKQALEVLDEIFTRHDLAIMVGGSGLYLDAVTKGFDELPDTDMEIRNQLNLLFETEGLEPIKAQLEVADPEYYAKVDQANTQRLIRGLEFFLSTGKKVSAFLTNSKKQRPFNIIKIGLNMERSLLYERINHRVDLMLQEGLLAEVESLQAFRELNALKTVGYAELFDYLDGTITYDIAVEKIKQNTRRFAKRQLTWFRRDEQIHWFSPDQSDTIINFVADSINKTNKLPL</sequence>
<dbReference type="GO" id="GO:0052381">
    <property type="term" value="F:tRNA dimethylallyltransferase activity"/>
    <property type="evidence" value="ECO:0007669"/>
    <property type="project" value="UniProtKB-UniRule"/>
</dbReference>
<evidence type="ECO:0000256" key="12">
    <source>
        <dbReference type="RuleBase" id="RU003784"/>
    </source>
</evidence>
<accession>A0A0D0GKF0</accession>
<name>A0A0D0GKF0_9SPHI</name>
<dbReference type="NCBIfam" id="TIGR00174">
    <property type="entry name" value="miaA"/>
    <property type="match status" value="1"/>
</dbReference>
<evidence type="ECO:0000256" key="3">
    <source>
        <dbReference type="ARBA" id="ARBA00005842"/>
    </source>
</evidence>
<proteinExistence type="inferred from homology"/>
<dbReference type="STRING" id="1503925.TH53_13370"/>
<evidence type="ECO:0000313" key="14">
    <source>
        <dbReference type="EMBL" id="KIO76665.1"/>
    </source>
</evidence>
<dbReference type="Pfam" id="PF01715">
    <property type="entry name" value="IPPT"/>
    <property type="match status" value="1"/>
</dbReference>
<dbReference type="Gene3D" id="3.40.50.300">
    <property type="entry name" value="P-loop containing nucleotide triphosphate hydrolases"/>
    <property type="match status" value="1"/>
</dbReference>
<keyword evidence="5 10" id="KW-0819">tRNA processing</keyword>
<feature type="site" description="Interaction with substrate tRNA" evidence="10">
    <location>
        <position position="103"/>
    </location>
</feature>
<dbReference type="Gene3D" id="1.10.20.140">
    <property type="match status" value="1"/>
</dbReference>
<evidence type="ECO:0000256" key="9">
    <source>
        <dbReference type="ARBA" id="ARBA00049563"/>
    </source>
</evidence>
<feature type="binding site" evidence="10">
    <location>
        <begin position="12"/>
        <end position="19"/>
    </location>
    <ligand>
        <name>ATP</name>
        <dbReference type="ChEBI" id="CHEBI:30616"/>
    </ligand>
</feature>
<dbReference type="SUPFAM" id="SSF52540">
    <property type="entry name" value="P-loop containing nucleoside triphosphate hydrolases"/>
    <property type="match status" value="2"/>
</dbReference>
<dbReference type="InterPro" id="IPR018022">
    <property type="entry name" value="IPT"/>
</dbReference>
<keyword evidence="7 10" id="KW-0067">ATP-binding</keyword>
<comment type="catalytic activity">
    <reaction evidence="9 10 11">
        <text>adenosine(37) in tRNA + dimethylallyl diphosphate = N(6)-dimethylallyladenosine(37) in tRNA + diphosphate</text>
        <dbReference type="Rhea" id="RHEA:26482"/>
        <dbReference type="Rhea" id="RHEA-COMP:10162"/>
        <dbReference type="Rhea" id="RHEA-COMP:10375"/>
        <dbReference type="ChEBI" id="CHEBI:33019"/>
        <dbReference type="ChEBI" id="CHEBI:57623"/>
        <dbReference type="ChEBI" id="CHEBI:74411"/>
        <dbReference type="ChEBI" id="CHEBI:74415"/>
        <dbReference type="EC" id="2.5.1.75"/>
    </reaction>
</comment>
<evidence type="ECO:0000256" key="1">
    <source>
        <dbReference type="ARBA" id="ARBA00001946"/>
    </source>
</evidence>
<feature type="region of interest" description="Interaction with substrate tRNA" evidence="10">
    <location>
        <begin position="161"/>
        <end position="165"/>
    </location>
</feature>
<keyword evidence="8 10" id="KW-0460">Magnesium</keyword>
<dbReference type="EMBL" id="JXRA01000057">
    <property type="protein sequence ID" value="KIO76665.1"/>
    <property type="molecule type" value="Genomic_DNA"/>
</dbReference>
<evidence type="ECO:0000256" key="10">
    <source>
        <dbReference type="HAMAP-Rule" id="MF_00185"/>
    </source>
</evidence>
<keyword evidence="15" id="KW-1185">Reference proteome</keyword>
<comment type="subunit">
    <text evidence="10">Monomer.</text>
</comment>
<dbReference type="GO" id="GO:0005524">
    <property type="term" value="F:ATP binding"/>
    <property type="evidence" value="ECO:0007669"/>
    <property type="project" value="UniProtKB-UniRule"/>
</dbReference>
<comment type="function">
    <text evidence="2 10 12">Catalyzes the transfer of a dimethylallyl group onto the adenine at position 37 in tRNAs that read codons beginning with uridine, leading to the formation of N6-(dimethylallyl)adenosine (i(6)A).</text>
</comment>
<dbReference type="HAMAP" id="MF_00185">
    <property type="entry name" value="IPP_trans"/>
    <property type="match status" value="1"/>
</dbReference>
<comment type="caution">
    <text evidence="10">Lacks conserved residue(s) required for the propagation of feature annotation.</text>
</comment>
<comment type="similarity">
    <text evidence="3 10 13">Belongs to the IPP transferase family.</text>
</comment>
<evidence type="ECO:0000256" key="5">
    <source>
        <dbReference type="ARBA" id="ARBA00022694"/>
    </source>
</evidence>
<dbReference type="RefSeq" id="WP_041882688.1">
    <property type="nucleotide sequence ID" value="NZ_CP157278.1"/>
</dbReference>
<keyword evidence="4 10" id="KW-0808">Transferase</keyword>
<dbReference type="EC" id="2.5.1.75" evidence="10"/>
<evidence type="ECO:0000313" key="15">
    <source>
        <dbReference type="Proteomes" id="UP000032049"/>
    </source>
</evidence>
<evidence type="ECO:0000256" key="11">
    <source>
        <dbReference type="RuleBase" id="RU003783"/>
    </source>
</evidence>
<feature type="site" description="Interaction with substrate tRNA" evidence="10">
    <location>
        <position position="125"/>
    </location>
</feature>
<gene>
    <name evidence="10" type="primary">miaA</name>
    <name evidence="14" type="ORF">TH53_13370</name>
</gene>
<evidence type="ECO:0000256" key="7">
    <source>
        <dbReference type="ARBA" id="ARBA00022840"/>
    </source>
</evidence>
<feature type="binding site" evidence="10">
    <location>
        <begin position="14"/>
        <end position="19"/>
    </location>
    <ligand>
        <name>substrate</name>
    </ligand>
</feature>
<feature type="region of interest" description="Interaction with substrate tRNA" evidence="10">
    <location>
        <begin position="37"/>
        <end position="40"/>
    </location>
</feature>
<comment type="caution">
    <text evidence="14">The sequence shown here is derived from an EMBL/GenBank/DDBJ whole genome shotgun (WGS) entry which is preliminary data.</text>
</comment>
<evidence type="ECO:0000256" key="2">
    <source>
        <dbReference type="ARBA" id="ARBA00003213"/>
    </source>
</evidence>
<evidence type="ECO:0000256" key="13">
    <source>
        <dbReference type="RuleBase" id="RU003785"/>
    </source>
</evidence>